<accession>A0A6J5LI05</accession>
<gene>
    <name evidence="2" type="ORF">UFOVP268_32</name>
    <name evidence="1" type="ORF">UFOVP97_14</name>
</gene>
<protein>
    <submittedName>
        <fullName evidence="2">Uncharacterized protein</fullName>
    </submittedName>
</protein>
<name>A0A6J5LI05_9CAUD</name>
<proteinExistence type="predicted"/>
<evidence type="ECO:0000313" key="2">
    <source>
        <dbReference type="EMBL" id="CAB4134228.1"/>
    </source>
</evidence>
<dbReference type="EMBL" id="LR796286">
    <property type="protein sequence ID" value="CAB4134228.1"/>
    <property type="molecule type" value="Genomic_DNA"/>
</dbReference>
<organism evidence="2">
    <name type="scientific">uncultured Caudovirales phage</name>
    <dbReference type="NCBI Taxonomy" id="2100421"/>
    <lineage>
        <taxon>Viruses</taxon>
        <taxon>Duplodnaviria</taxon>
        <taxon>Heunggongvirae</taxon>
        <taxon>Uroviricota</taxon>
        <taxon>Caudoviricetes</taxon>
        <taxon>Peduoviridae</taxon>
        <taxon>Maltschvirus</taxon>
        <taxon>Maltschvirus maltsch</taxon>
    </lineage>
</organism>
<reference evidence="2" key="1">
    <citation type="submission" date="2020-04" db="EMBL/GenBank/DDBJ databases">
        <authorList>
            <person name="Chiriac C."/>
            <person name="Salcher M."/>
            <person name="Ghai R."/>
            <person name="Kavagutti S V."/>
        </authorList>
    </citation>
    <scope>NUCLEOTIDE SEQUENCE</scope>
</reference>
<dbReference type="EMBL" id="LR796216">
    <property type="protein sequence ID" value="CAB4127735.1"/>
    <property type="molecule type" value="Genomic_DNA"/>
</dbReference>
<sequence>MEDKSKMTQEQICIKYDVIYEEIVKGYLKGLEEDFFNVKKHHKFVDSIFPKDESINELTGDFIELTMRAGSFFSITEIVKKHAKHMEDYSKDLIEKISNRLSNKKQT</sequence>
<evidence type="ECO:0000313" key="1">
    <source>
        <dbReference type="EMBL" id="CAB4127735.1"/>
    </source>
</evidence>